<dbReference type="PANTHER" id="PTHR43406:SF1">
    <property type="entry name" value="TRYPTOPHAN SYNTHASE ALPHA CHAIN, CHLOROPLASTIC"/>
    <property type="match status" value="1"/>
</dbReference>
<evidence type="ECO:0000313" key="11">
    <source>
        <dbReference type="EMBL" id="CAB4856846.1"/>
    </source>
</evidence>
<evidence type="ECO:0000256" key="8">
    <source>
        <dbReference type="ARBA" id="ARBA00023239"/>
    </source>
</evidence>
<dbReference type="EC" id="4.2.1.20" evidence="4"/>
<name>A0A6J6B1V7_9ZZZZ</name>
<evidence type="ECO:0000256" key="5">
    <source>
        <dbReference type="ARBA" id="ARBA00022605"/>
    </source>
</evidence>
<evidence type="ECO:0000256" key="4">
    <source>
        <dbReference type="ARBA" id="ARBA00012043"/>
    </source>
</evidence>
<keyword evidence="7" id="KW-0057">Aromatic amino acid biosynthesis</keyword>
<evidence type="ECO:0000256" key="3">
    <source>
        <dbReference type="ARBA" id="ARBA00011270"/>
    </source>
</evidence>
<keyword evidence="5" id="KW-0028">Amino-acid biosynthesis</keyword>
<evidence type="ECO:0000256" key="7">
    <source>
        <dbReference type="ARBA" id="ARBA00023141"/>
    </source>
</evidence>
<dbReference type="InterPro" id="IPR011060">
    <property type="entry name" value="RibuloseP-bd_barrel"/>
</dbReference>
<keyword evidence="8" id="KW-0456">Lyase</keyword>
<dbReference type="EMBL" id="CAFBLF010000016">
    <property type="protein sequence ID" value="CAB4856846.1"/>
    <property type="molecule type" value="Genomic_DNA"/>
</dbReference>
<comment type="pathway">
    <text evidence="2">Amino-acid biosynthesis; L-tryptophan biosynthesis; L-tryptophan from chorismate: step 5/5.</text>
</comment>
<evidence type="ECO:0000256" key="1">
    <source>
        <dbReference type="ARBA" id="ARBA00003365"/>
    </source>
</evidence>
<dbReference type="InterPro" id="IPR013785">
    <property type="entry name" value="Aldolase_TIM"/>
</dbReference>
<evidence type="ECO:0000256" key="6">
    <source>
        <dbReference type="ARBA" id="ARBA00022822"/>
    </source>
</evidence>
<dbReference type="UniPathway" id="UPA00035">
    <property type="reaction ID" value="UER00044"/>
</dbReference>
<comment type="subunit">
    <text evidence="3">Tetramer of two alpha and two beta chains.</text>
</comment>
<dbReference type="PANTHER" id="PTHR43406">
    <property type="entry name" value="TRYPTOPHAN SYNTHASE, ALPHA CHAIN"/>
    <property type="match status" value="1"/>
</dbReference>
<accession>A0A6J6B1V7</accession>
<comment type="function">
    <text evidence="1">The alpha subunit is responsible for the aldol cleavage of indoleglycerol phosphate to indole and glyceraldehyde 3-phosphate.</text>
</comment>
<dbReference type="SUPFAM" id="SSF51366">
    <property type="entry name" value="Ribulose-phoshate binding barrel"/>
    <property type="match status" value="1"/>
</dbReference>
<protein>
    <recommendedName>
        <fullName evidence="4">tryptophan synthase</fullName>
        <ecNumber evidence="4">4.2.1.20</ecNumber>
    </recommendedName>
</protein>
<dbReference type="GO" id="GO:0004834">
    <property type="term" value="F:tryptophan synthase activity"/>
    <property type="evidence" value="ECO:0007669"/>
    <property type="project" value="UniProtKB-EC"/>
</dbReference>
<dbReference type="FunFam" id="3.20.20.70:FF:000037">
    <property type="entry name" value="Tryptophan synthase alpha chain"/>
    <property type="match status" value="1"/>
</dbReference>
<evidence type="ECO:0000256" key="9">
    <source>
        <dbReference type="ARBA" id="ARBA00049047"/>
    </source>
</evidence>
<evidence type="ECO:0000313" key="10">
    <source>
        <dbReference type="EMBL" id="CAB4532617.1"/>
    </source>
</evidence>
<sequence>MSSRVETVIDAARANGRGVLVGYLPAGFPDAETSIEALIALSESGVDIIELGVPYSDPVMDGVVIQRATNAALEGGFRLAHLFDIIRGVTAKVDTPILVMTYWNPVVQYGVDRFARDLKEAGGVGLITPDLIPDEASEWLAVSDAHGLDRVFLAAPSSTDERLVSTINSSRGFVYAVSTMGITGARADVDVAARSLVTRLTGLGATHVCVGVGISNADHVRSVTGYASGAIVGSHLVSALTTDGPAGVARATSELAEGLSAVQD</sequence>
<dbReference type="HAMAP" id="MF_00131">
    <property type="entry name" value="Trp_synth_alpha"/>
    <property type="match status" value="1"/>
</dbReference>
<dbReference type="Gene3D" id="3.20.20.70">
    <property type="entry name" value="Aldolase class I"/>
    <property type="match status" value="1"/>
</dbReference>
<dbReference type="CDD" id="cd04724">
    <property type="entry name" value="Tryptophan_synthase_alpha"/>
    <property type="match status" value="1"/>
</dbReference>
<dbReference type="AlphaFoldDB" id="A0A6J6B1V7"/>
<organism evidence="10">
    <name type="scientific">freshwater metagenome</name>
    <dbReference type="NCBI Taxonomy" id="449393"/>
    <lineage>
        <taxon>unclassified sequences</taxon>
        <taxon>metagenomes</taxon>
        <taxon>ecological metagenomes</taxon>
    </lineage>
</organism>
<reference evidence="10" key="1">
    <citation type="submission" date="2020-05" db="EMBL/GenBank/DDBJ databases">
        <authorList>
            <person name="Chiriac C."/>
            <person name="Salcher M."/>
            <person name="Ghai R."/>
            <person name="Kavagutti S V."/>
        </authorList>
    </citation>
    <scope>NUCLEOTIDE SEQUENCE</scope>
</reference>
<dbReference type="InterPro" id="IPR002028">
    <property type="entry name" value="Trp_synthase_suA"/>
</dbReference>
<gene>
    <name evidence="10" type="ORF">UFOPK1413_00234</name>
    <name evidence="11" type="ORF">UFOPK3339_00194</name>
</gene>
<dbReference type="InterPro" id="IPR018204">
    <property type="entry name" value="Trp_synthase_alpha_AS"/>
</dbReference>
<evidence type="ECO:0000256" key="2">
    <source>
        <dbReference type="ARBA" id="ARBA00004733"/>
    </source>
</evidence>
<keyword evidence="6" id="KW-0822">Tryptophan biosynthesis</keyword>
<dbReference type="EMBL" id="CAEZSG010000020">
    <property type="protein sequence ID" value="CAB4532617.1"/>
    <property type="molecule type" value="Genomic_DNA"/>
</dbReference>
<dbReference type="NCBIfam" id="TIGR00262">
    <property type="entry name" value="trpA"/>
    <property type="match status" value="1"/>
</dbReference>
<proteinExistence type="inferred from homology"/>
<comment type="catalytic activity">
    <reaction evidence="9">
        <text>(1S,2R)-1-C-(indol-3-yl)glycerol 3-phosphate + L-serine = D-glyceraldehyde 3-phosphate + L-tryptophan + H2O</text>
        <dbReference type="Rhea" id="RHEA:10532"/>
        <dbReference type="ChEBI" id="CHEBI:15377"/>
        <dbReference type="ChEBI" id="CHEBI:33384"/>
        <dbReference type="ChEBI" id="CHEBI:57912"/>
        <dbReference type="ChEBI" id="CHEBI:58866"/>
        <dbReference type="ChEBI" id="CHEBI:59776"/>
        <dbReference type="EC" id="4.2.1.20"/>
    </reaction>
</comment>
<dbReference type="PROSITE" id="PS00167">
    <property type="entry name" value="TRP_SYNTHASE_ALPHA"/>
    <property type="match status" value="1"/>
</dbReference>
<dbReference type="Pfam" id="PF00290">
    <property type="entry name" value="Trp_syntA"/>
    <property type="match status" value="1"/>
</dbReference>
<dbReference type="GO" id="GO:0005829">
    <property type="term" value="C:cytosol"/>
    <property type="evidence" value="ECO:0007669"/>
    <property type="project" value="TreeGrafter"/>
</dbReference>